<evidence type="ECO:0000313" key="2">
    <source>
        <dbReference type="Proteomes" id="UP001439875"/>
    </source>
</evidence>
<keyword evidence="2" id="KW-1185">Reference proteome</keyword>
<comment type="caution">
    <text evidence="1">The sequence shown here is derived from an EMBL/GenBank/DDBJ whole genome shotgun (WGS) entry which is preliminary data.</text>
</comment>
<gene>
    <name evidence="1" type="ORF">WMO40_23995</name>
</gene>
<name>A0ACC6SIT6_9BACI</name>
<organism evidence="1 2">
    <name type="scientific">Robertmurraya yapensis</name>
    <name type="common">ex Hitch et al 2024</name>
    <dbReference type="NCBI Taxonomy" id="3133160"/>
    <lineage>
        <taxon>Bacteria</taxon>
        <taxon>Bacillati</taxon>
        <taxon>Bacillota</taxon>
        <taxon>Bacilli</taxon>
        <taxon>Bacillales</taxon>
        <taxon>Bacillaceae</taxon>
        <taxon>Robertmurraya</taxon>
    </lineage>
</organism>
<proteinExistence type="predicted"/>
<evidence type="ECO:0000313" key="1">
    <source>
        <dbReference type="EMBL" id="MEQ2529733.1"/>
    </source>
</evidence>
<protein>
    <submittedName>
        <fullName evidence="1">Uncharacterized protein</fullName>
    </submittedName>
</protein>
<reference evidence="1" key="1">
    <citation type="submission" date="2024-03" db="EMBL/GenBank/DDBJ databases">
        <title>Human intestinal bacterial collection.</title>
        <authorList>
            <person name="Pauvert C."/>
            <person name="Hitch T.C.A."/>
            <person name="Clavel T."/>
        </authorList>
    </citation>
    <scope>NUCLEOTIDE SEQUENCE</scope>
    <source>
        <strain evidence="1">CLA-AA-H227</strain>
    </source>
</reference>
<accession>A0ACC6SIT6</accession>
<dbReference type="EMBL" id="JBBMEW010000057">
    <property type="protein sequence ID" value="MEQ2529733.1"/>
    <property type="molecule type" value="Genomic_DNA"/>
</dbReference>
<dbReference type="Proteomes" id="UP001439875">
    <property type="component" value="Unassembled WGS sequence"/>
</dbReference>
<sequence length="90" mass="10675">MKSEKETIYDYAAELKLLSFKEELECTLSLAAEENWNHLQFLTELLGKESARRRECRRRSRIRSAGFPQMKYLHELVMEDMPKEAQVILP</sequence>
<feature type="non-terminal residue" evidence="1">
    <location>
        <position position="90"/>
    </location>
</feature>